<dbReference type="Pfam" id="PF14525">
    <property type="entry name" value="AraC_binding_2"/>
    <property type="match status" value="1"/>
</dbReference>
<dbReference type="Proteomes" id="UP000647860">
    <property type="component" value="Unassembled WGS sequence"/>
</dbReference>
<organism evidence="5 6">
    <name type="scientific">Micromonospora gifhornensis</name>
    <dbReference type="NCBI Taxonomy" id="84594"/>
    <lineage>
        <taxon>Bacteria</taxon>
        <taxon>Bacillati</taxon>
        <taxon>Actinomycetota</taxon>
        <taxon>Actinomycetes</taxon>
        <taxon>Micromonosporales</taxon>
        <taxon>Micromonosporaceae</taxon>
        <taxon>Micromonospora</taxon>
    </lineage>
</organism>
<feature type="domain" description="HTH araC/xylS-type" evidence="4">
    <location>
        <begin position="202"/>
        <end position="303"/>
    </location>
</feature>
<evidence type="ECO:0000313" key="5">
    <source>
        <dbReference type="EMBL" id="GIJ18088.1"/>
    </source>
</evidence>
<dbReference type="Gene3D" id="1.10.10.60">
    <property type="entry name" value="Homeodomain-like"/>
    <property type="match status" value="1"/>
</dbReference>
<keyword evidence="2" id="KW-0238">DNA-binding</keyword>
<dbReference type="SMART" id="SM00342">
    <property type="entry name" value="HTH_ARAC"/>
    <property type="match status" value="1"/>
</dbReference>
<evidence type="ECO:0000256" key="2">
    <source>
        <dbReference type="ARBA" id="ARBA00023125"/>
    </source>
</evidence>
<keyword evidence="6" id="KW-1185">Reference proteome</keyword>
<keyword evidence="1" id="KW-0805">Transcription regulation</keyword>
<dbReference type="EMBL" id="BOPA01000036">
    <property type="protein sequence ID" value="GIJ18088.1"/>
    <property type="molecule type" value="Genomic_DNA"/>
</dbReference>
<dbReference type="InterPro" id="IPR037923">
    <property type="entry name" value="HTH-like"/>
</dbReference>
<dbReference type="PANTHER" id="PTHR46796:SF6">
    <property type="entry name" value="ARAC SUBFAMILY"/>
    <property type="match status" value="1"/>
</dbReference>
<evidence type="ECO:0000256" key="3">
    <source>
        <dbReference type="ARBA" id="ARBA00023163"/>
    </source>
</evidence>
<comment type="caution">
    <text evidence="5">The sequence shown here is derived from an EMBL/GenBank/DDBJ whole genome shotgun (WGS) entry which is preliminary data.</text>
</comment>
<evidence type="ECO:0000256" key="1">
    <source>
        <dbReference type="ARBA" id="ARBA00023015"/>
    </source>
</evidence>
<keyword evidence="3" id="KW-0804">Transcription</keyword>
<dbReference type="PANTHER" id="PTHR46796">
    <property type="entry name" value="HTH-TYPE TRANSCRIPTIONAL ACTIVATOR RHAS-RELATED"/>
    <property type="match status" value="1"/>
</dbReference>
<protein>
    <recommendedName>
        <fullName evidence="4">HTH araC/xylS-type domain-containing protein</fullName>
    </recommendedName>
</protein>
<dbReference type="InterPro" id="IPR018060">
    <property type="entry name" value="HTH_AraC"/>
</dbReference>
<dbReference type="InterPro" id="IPR050204">
    <property type="entry name" value="AraC_XylS_family_regulators"/>
</dbReference>
<dbReference type="Pfam" id="PF12833">
    <property type="entry name" value="HTH_18"/>
    <property type="match status" value="1"/>
</dbReference>
<proteinExistence type="predicted"/>
<sequence>MTAFDAELWRQSLSAEFGGLAADDAGEPTGTICGTALGPLTAYDISAGPQVLRRTPQAVRREPFDRLALLIQLAGAATVGQDGRLVPVEPGQMALYDAGRPYDLLLAGQWTGVVLTFARDALYLPDTVVRQARQQAQSLLAGPGAVLASFVASVTGQRASIGASATRLGEAGLHLVAGALGMSQPLESPPLDGEAVAESQRIRVLEYVGRHLTDSTLSHDRVAAAHRMAPRTLHRLFEHKPYTVTEYIRPRRLESARRDLADPLLSHLSIARVAARWCFGRQAHFTRAFQARYGVLPSGVRPLGQVRRPALVGGDSRVRQQREGIDETVG</sequence>
<dbReference type="SUPFAM" id="SSF46689">
    <property type="entry name" value="Homeodomain-like"/>
    <property type="match status" value="1"/>
</dbReference>
<reference evidence="5 6" key="1">
    <citation type="submission" date="2021-01" db="EMBL/GenBank/DDBJ databases">
        <title>Whole genome shotgun sequence of Verrucosispora gifhornensis NBRC 16317.</title>
        <authorList>
            <person name="Komaki H."/>
            <person name="Tamura T."/>
        </authorList>
    </citation>
    <scope>NUCLEOTIDE SEQUENCE [LARGE SCALE GENOMIC DNA]</scope>
    <source>
        <strain evidence="5 6">NBRC 16317</strain>
    </source>
</reference>
<name>A0ABQ4IJK6_9ACTN</name>
<dbReference type="SUPFAM" id="SSF51215">
    <property type="entry name" value="Regulatory protein AraC"/>
    <property type="match status" value="1"/>
</dbReference>
<dbReference type="PROSITE" id="PS01124">
    <property type="entry name" value="HTH_ARAC_FAMILY_2"/>
    <property type="match status" value="1"/>
</dbReference>
<evidence type="ECO:0000313" key="6">
    <source>
        <dbReference type="Proteomes" id="UP000647860"/>
    </source>
</evidence>
<dbReference type="RefSeq" id="WP_239089128.1">
    <property type="nucleotide sequence ID" value="NZ_BAAAGZ010000028.1"/>
</dbReference>
<evidence type="ECO:0000259" key="4">
    <source>
        <dbReference type="PROSITE" id="PS01124"/>
    </source>
</evidence>
<gene>
    <name evidence="5" type="ORF">Vgi01_47720</name>
</gene>
<dbReference type="InterPro" id="IPR009057">
    <property type="entry name" value="Homeodomain-like_sf"/>
</dbReference>
<dbReference type="InterPro" id="IPR035418">
    <property type="entry name" value="AraC-bd_2"/>
</dbReference>
<accession>A0ABQ4IJK6</accession>